<dbReference type="InterPro" id="IPR036047">
    <property type="entry name" value="F-box-like_dom_sf"/>
</dbReference>
<evidence type="ECO:0000256" key="1">
    <source>
        <dbReference type="SAM" id="MobiDB-lite"/>
    </source>
</evidence>
<dbReference type="PROSITE" id="PS50181">
    <property type="entry name" value="FBOX"/>
    <property type="match status" value="1"/>
</dbReference>
<dbReference type="Gene3D" id="1.20.1280.50">
    <property type="match status" value="1"/>
</dbReference>
<dbReference type="SMART" id="SM00256">
    <property type="entry name" value="FBOX"/>
    <property type="match status" value="1"/>
</dbReference>
<dbReference type="Pfam" id="PF00646">
    <property type="entry name" value="F-box"/>
    <property type="match status" value="1"/>
</dbReference>
<protein>
    <recommendedName>
        <fullName evidence="2">F-box domain-containing protein</fullName>
    </recommendedName>
</protein>
<dbReference type="EMBL" id="OZ075140">
    <property type="protein sequence ID" value="CAL5027333.1"/>
    <property type="molecule type" value="Genomic_DNA"/>
</dbReference>
<dbReference type="Proteomes" id="UP001497457">
    <property type="component" value="Chromosome 30rd"/>
</dbReference>
<evidence type="ECO:0000259" key="2">
    <source>
        <dbReference type="PROSITE" id="PS50181"/>
    </source>
</evidence>
<dbReference type="SUPFAM" id="SSF81383">
    <property type="entry name" value="F-box domain"/>
    <property type="match status" value="1"/>
</dbReference>
<evidence type="ECO:0000313" key="4">
    <source>
        <dbReference type="Proteomes" id="UP001497457"/>
    </source>
</evidence>
<reference evidence="3 4" key="2">
    <citation type="submission" date="2024-10" db="EMBL/GenBank/DDBJ databases">
        <authorList>
            <person name="Ryan C."/>
        </authorList>
    </citation>
    <scope>NUCLEOTIDE SEQUENCE [LARGE SCALE GENOMIC DNA]</scope>
</reference>
<evidence type="ECO:0000313" key="3">
    <source>
        <dbReference type="EMBL" id="CAL5027333.1"/>
    </source>
</evidence>
<dbReference type="PANTHER" id="PTHR34591:SF53">
    <property type="entry name" value="F-BOX DOMAIN-CONTAINING PROTEIN"/>
    <property type="match status" value="1"/>
</dbReference>
<dbReference type="PANTHER" id="PTHR34591">
    <property type="entry name" value="OS03G0653100 PROTEIN-RELATED"/>
    <property type="match status" value="1"/>
</dbReference>
<accession>A0ABC9CXJ6</accession>
<organism evidence="3 4">
    <name type="scientific">Urochloa decumbens</name>
    <dbReference type="NCBI Taxonomy" id="240449"/>
    <lineage>
        <taxon>Eukaryota</taxon>
        <taxon>Viridiplantae</taxon>
        <taxon>Streptophyta</taxon>
        <taxon>Embryophyta</taxon>
        <taxon>Tracheophyta</taxon>
        <taxon>Spermatophyta</taxon>
        <taxon>Magnoliopsida</taxon>
        <taxon>Liliopsida</taxon>
        <taxon>Poales</taxon>
        <taxon>Poaceae</taxon>
        <taxon>PACMAD clade</taxon>
        <taxon>Panicoideae</taxon>
        <taxon>Panicodae</taxon>
        <taxon>Paniceae</taxon>
        <taxon>Melinidinae</taxon>
        <taxon>Urochloa</taxon>
    </lineage>
</organism>
<gene>
    <name evidence="3" type="ORF">URODEC1_LOCUS79314</name>
</gene>
<feature type="region of interest" description="Disordered" evidence="1">
    <location>
        <begin position="16"/>
        <end position="36"/>
    </location>
</feature>
<sequence>MQVRERYGRRTGAPWSCGHVVGKTPPPAPTEAAADGGAVAGGRIDALPGDVLEEVLRRLRAHSLARCRCVCALWRAIVDGRALLLPHALPPRAFPGFFANFHVTKPWSRRRRPGAGFLPPPASRAFAGDRLAFLRSHLPRGPAAVQHQCNGLLLCFVHDCLAGVPGAGFVCNPVTERWARLPPPPTWWPRGHDGLFLAFEPAASLHYEVLLLPVPAASEAPSHPRQGGGHVTLGMFVPESFGWKPRDLDDDEEEKLLPVLAFSSATGQWTRRLLAPGRCAPARLYDRVLRRRRSDAWARTWRSSAVYSHGALYVHCEKRVLVVLRCSDSEGTYDMVKLPAIADALSSLPVDSIFSSAEDGVMLRYASADVFRVKVWSLHESAEQLLEWTLAHDVDLAAPARMLDLLHDAPSNRAPLEAAAEGPAGCCRGGKCVWFADEDGEEAAGDGDAAAGGGGCAGQWNWDDASLLDLEIGEDELLPHVGAVAPPPSPLSILGCHPSEEVVYLAAGAFHVVAYRLGSDKVQYLGRVTSLGDGDRLEGAFPYRPCIVDALPHNSCLFPSLKTASKSR</sequence>
<name>A0ABC9CXJ6_9POAL</name>
<dbReference type="InterPro" id="IPR001810">
    <property type="entry name" value="F-box_dom"/>
</dbReference>
<dbReference type="AlphaFoldDB" id="A0ABC9CXJ6"/>
<feature type="domain" description="F-box" evidence="2">
    <location>
        <begin position="41"/>
        <end position="87"/>
    </location>
</feature>
<proteinExistence type="predicted"/>
<keyword evidence="4" id="KW-1185">Reference proteome</keyword>
<reference evidence="4" key="1">
    <citation type="submission" date="2024-06" db="EMBL/GenBank/DDBJ databases">
        <authorList>
            <person name="Ryan C."/>
        </authorList>
    </citation>
    <scope>NUCLEOTIDE SEQUENCE [LARGE SCALE GENOMIC DNA]</scope>
</reference>